<dbReference type="AlphaFoldDB" id="A0A9P8RQE4"/>
<accession>A0A9P8RQE4</accession>
<name>A0A9P8RQE4_9PEZI</name>
<evidence type="ECO:0000313" key="7">
    <source>
        <dbReference type="Proteomes" id="UP000750711"/>
    </source>
</evidence>
<dbReference type="SUPFAM" id="SSF159245">
    <property type="entry name" value="AttH-like"/>
    <property type="match status" value="1"/>
</dbReference>
<comment type="similarity">
    <text evidence="2">Belongs to the SVF1 family.</text>
</comment>
<keyword evidence="3" id="KW-0963">Cytoplasm</keyword>
<evidence type="ECO:0000256" key="2">
    <source>
        <dbReference type="ARBA" id="ARBA00009069"/>
    </source>
</evidence>
<dbReference type="PANTHER" id="PTHR47107">
    <property type="entry name" value="SVF1-LIKE PROTEIN YDR222W-RELATED"/>
    <property type="match status" value="1"/>
</dbReference>
<proteinExistence type="inferred from homology"/>
<dbReference type="EMBL" id="JAGHQM010000587">
    <property type="protein sequence ID" value="KAH0559485.1"/>
    <property type="molecule type" value="Genomic_DNA"/>
</dbReference>
<feature type="domain" description="Svf1-like C-terminal" evidence="5">
    <location>
        <begin position="216"/>
        <end position="377"/>
    </location>
</feature>
<comment type="caution">
    <text evidence="6">The sequence shown here is derived from an EMBL/GenBank/DDBJ whole genome shotgun (WGS) entry which is preliminary data.</text>
</comment>
<dbReference type="GO" id="GO:0005737">
    <property type="term" value="C:cytoplasm"/>
    <property type="evidence" value="ECO:0007669"/>
    <property type="project" value="UniProtKB-SubCell"/>
</dbReference>
<dbReference type="Proteomes" id="UP000750711">
    <property type="component" value="Unassembled WGS sequence"/>
</dbReference>
<dbReference type="InterPro" id="IPR013931">
    <property type="entry name" value="Svf1-like_N"/>
</dbReference>
<dbReference type="Pfam" id="PF08622">
    <property type="entry name" value="Svf1"/>
    <property type="match status" value="1"/>
</dbReference>
<evidence type="ECO:0000259" key="4">
    <source>
        <dbReference type="Pfam" id="PF08622"/>
    </source>
</evidence>
<organism evidence="6 7">
    <name type="scientific">Trichoglossum hirsutum</name>
    <dbReference type="NCBI Taxonomy" id="265104"/>
    <lineage>
        <taxon>Eukaryota</taxon>
        <taxon>Fungi</taxon>
        <taxon>Dikarya</taxon>
        <taxon>Ascomycota</taxon>
        <taxon>Pezizomycotina</taxon>
        <taxon>Geoglossomycetes</taxon>
        <taxon>Geoglossales</taxon>
        <taxon>Geoglossaceae</taxon>
        <taxon>Trichoglossum</taxon>
    </lineage>
</organism>
<evidence type="ECO:0008006" key="8">
    <source>
        <dbReference type="Google" id="ProtNLM"/>
    </source>
</evidence>
<evidence type="ECO:0000256" key="3">
    <source>
        <dbReference type="ARBA" id="ARBA00022490"/>
    </source>
</evidence>
<protein>
    <recommendedName>
        <fullName evidence="8">Survival factor 1</fullName>
    </recommendedName>
</protein>
<dbReference type="GO" id="GO:0006979">
    <property type="term" value="P:response to oxidative stress"/>
    <property type="evidence" value="ECO:0007669"/>
    <property type="project" value="InterPro"/>
</dbReference>
<dbReference type="InterPro" id="IPR051385">
    <property type="entry name" value="Ceramide-binding_SVF1"/>
</dbReference>
<evidence type="ECO:0000259" key="5">
    <source>
        <dbReference type="Pfam" id="PF17187"/>
    </source>
</evidence>
<sequence length="377" mass="41525">MFNWAKQQLANVAGTAEPIYGPDAIQTITKQAETTPYTEISKDGIKWKTIEWTSVETQTFYFIADGGHIGMAQVIYSNVAGVRITCQFNTKIIYPDGKTPHLWSTTPLENYGFDDEKLSFFADDIAVTLSEDGSEITIKSVVNADSLVDIKITKLAPAFVAGNDGTTTYGIDPEAPNGWMRHAFWPRNKVSGTIVTQAGAVDFTGKGLFIHALQGMKPHHAAAKWNFINFQSPTYSAVMMDFTTPPSYGETNVNVGGIVKDNEIIMAGSPQSVVHTETKEDEEVHWPVPSALKLLWTGKTKDGKDVTVSWEGPLGERLDRIDVMAEVPAVLKSIIGGVAGTRPYIYQWSIRITVKIQIGEEIRDETGTLFYESTFIS</sequence>
<dbReference type="InterPro" id="IPR033394">
    <property type="entry name" value="Svf1-like_C"/>
</dbReference>
<feature type="domain" description="Svf1-like N-terminal" evidence="4">
    <location>
        <begin position="55"/>
        <end position="214"/>
    </location>
</feature>
<dbReference type="PANTHER" id="PTHR47107:SF1">
    <property type="entry name" value="CERAMIDE-BINDING PROTEIN SVF1-RELATED"/>
    <property type="match status" value="1"/>
</dbReference>
<comment type="subcellular location">
    <subcellularLocation>
        <location evidence="1">Cytoplasm</location>
    </subcellularLocation>
</comment>
<evidence type="ECO:0000256" key="1">
    <source>
        <dbReference type="ARBA" id="ARBA00004496"/>
    </source>
</evidence>
<evidence type="ECO:0000313" key="6">
    <source>
        <dbReference type="EMBL" id="KAH0559485.1"/>
    </source>
</evidence>
<keyword evidence="7" id="KW-1185">Reference proteome</keyword>
<gene>
    <name evidence="6" type="ORF">GP486_004005</name>
</gene>
<dbReference type="Pfam" id="PF17187">
    <property type="entry name" value="Svf1_C"/>
    <property type="match status" value="1"/>
</dbReference>
<reference evidence="6" key="1">
    <citation type="submission" date="2021-03" db="EMBL/GenBank/DDBJ databases">
        <title>Comparative genomics and phylogenomic investigation of the class Geoglossomycetes provide insights into ecological specialization and systematics.</title>
        <authorList>
            <person name="Melie T."/>
            <person name="Pirro S."/>
            <person name="Miller A.N."/>
            <person name="Quandt A."/>
        </authorList>
    </citation>
    <scope>NUCLEOTIDE SEQUENCE</scope>
    <source>
        <strain evidence="6">CAQ_001_2017</strain>
    </source>
</reference>